<evidence type="ECO:0000313" key="2">
    <source>
        <dbReference type="EMBL" id="QOW61043.1"/>
    </source>
</evidence>
<dbReference type="RefSeq" id="WP_194076484.1">
    <property type="nucleotide sequence ID" value="NZ_CP061839.1"/>
</dbReference>
<organism evidence="2 3">
    <name type="scientific">Treponema pedis</name>
    <dbReference type="NCBI Taxonomy" id="409322"/>
    <lineage>
        <taxon>Bacteria</taxon>
        <taxon>Pseudomonadati</taxon>
        <taxon>Spirochaetota</taxon>
        <taxon>Spirochaetia</taxon>
        <taxon>Spirochaetales</taxon>
        <taxon>Treponemataceae</taxon>
        <taxon>Treponema</taxon>
    </lineage>
</organism>
<dbReference type="AlphaFoldDB" id="A0A7S6WPQ4"/>
<dbReference type="EMBL" id="CP061839">
    <property type="protein sequence ID" value="QOW61043.1"/>
    <property type="molecule type" value="Genomic_DNA"/>
</dbReference>
<dbReference type="Proteomes" id="UP000593915">
    <property type="component" value="Chromosome"/>
</dbReference>
<feature type="domain" description="NAD(P)-binding" evidence="1">
    <location>
        <begin position="9"/>
        <end position="194"/>
    </location>
</feature>
<gene>
    <name evidence="2" type="ORF">IFE08_01090</name>
</gene>
<dbReference type="GO" id="GO:0016646">
    <property type="term" value="F:oxidoreductase activity, acting on the CH-NH group of donors, NAD or NADP as acceptor"/>
    <property type="evidence" value="ECO:0007669"/>
    <property type="project" value="TreeGrafter"/>
</dbReference>
<sequence length="209" mass="22128">MKIAVICSNGKVGKTVVAEAQAAGLDVTGFARSENKSGAQSFVQKDVFALTAADLAGFDVVVDAFGAWTSDTVGQIAAAAEHLCHLLAGTKTRLVVVGGAGSLYVNKEHTMTVADSPDFPDMYKPVAAAHQKALDFLRTQNNVRWTYISPAADFQADAPKTGTWIWAGEDFTLSGKGESIISYADYAAALVEEITKGNNIQKRISVVRA</sequence>
<name>A0A7S6WPQ4_9SPIR</name>
<dbReference type="PANTHER" id="PTHR43355:SF2">
    <property type="entry name" value="FLAVIN REDUCTASE (NADPH)"/>
    <property type="match status" value="1"/>
</dbReference>
<dbReference type="InterPro" id="IPR051606">
    <property type="entry name" value="Polyketide_Oxido-like"/>
</dbReference>
<dbReference type="PANTHER" id="PTHR43355">
    <property type="entry name" value="FLAVIN REDUCTASE (NADPH)"/>
    <property type="match status" value="1"/>
</dbReference>
<dbReference type="Gene3D" id="3.40.50.720">
    <property type="entry name" value="NAD(P)-binding Rossmann-like Domain"/>
    <property type="match status" value="1"/>
</dbReference>
<dbReference type="CDD" id="cd05244">
    <property type="entry name" value="BVR-B_like_SDR_a"/>
    <property type="match status" value="1"/>
</dbReference>
<dbReference type="InterPro" id="IPR036291">
    <property type="entry name" value="NAD(P)-bd_dom_sf"/>
</dbReference>
<evidence type="ECO:0000259" key="1">
    <source>
        <dbReference type="Pfam" id="PF13460"/>
    </source>
</evidence>
<evidence type="ECO:0000313" key="3">
    <source>
        <dbReference type="Proteomes" id="UP000593915"/>
    </source>
</evidence>
<dbReference type="SUPFAM" id="SSF51735">
    <property type="entry name" value="NAD(P)-binding Rossmann-fold domains"/>
    <property type="match status" value="1"/>
</dbReference>
<dbReference type="Pfam" id="PF13460">
    <property type="entry name" value="NAD_binding_10"/>
    <property type="match status" value="1"/>
</dbReference>
<dbReference type="InterPro" id="IPR016040">
    <property type="entry name" value="NAD(P)-bd_dom"/>
</dbReference>
<protein>
    <submittedName>
        <fullName evidence="2">NAD(P)H-binding protein</fullName>
    </submittedName>
</protein>
<proteinExistence type="predicted"/>
<reference evidence="2 3" key="1">
    <citation type="submission" date="2020-09" db="EMBL/GenBank/DDBJ databases">
        <title>Characterization of Treponema spp. from bovine digital dermatitis in Korea.</title>
        <authorList>
            <person name="Espiritu H.M."/>
            <person name="Cho Y.I."/>
            <person name="Mamuad L."/>
        </authorList>
    </citation>
    <scope>NUCLEOTIDE SEQUENCE [LARGE SCALE GENOMIC DNA]</scope>
    <source>
        <strain evidence="2 3">KS1</strain>
    </source>
</reference>
<accession>A0A7S6WPQ4</accession>